<proteinExistence type="predicted"/>
<gene>
    <name evidence="1" type="ORF">AYI70_g8215</name>
</gene>
<reference evidence="1 2" key="1">
    <citation type="submission" date="2017-01" db="EMBL/GenBank/DDBJ databases">
        <authorList>
            <person name="Mah S.A."/>
            <person name="Swanson W.J."/>
            <person name="Moy G.W."/>
            <person name="Vacquier V.D."/>
        </authorList>
    </citation>
    <scope>NUCLEOTIDE SEQUENCE [LARGE SCALE GENOMIC DNA]</scope>
    <source>
        <strain evidence="1 2">GSMNP</strain>
    </source>
</reference>
<name>A0A1R1XH00_9FUNG</name>
<evidence type="ECO:0000313" key="1">
    <source>
        <dbReference type="EMBL" id="OMJ13917.1"/>
    </source>
</evidence>
<protein>
    <submittedName>
        <fullName evidence="1">Uncharacterized protein</fullName>
    </submittedName>
</protein>
<evidence type="ECO:0000313" key="2">
    <source>
        <dbReference type="Proteomes" id="UP000187283"/>
    </source>
</evidence>
<organism evidence="1 2">
    <name type="scientific">Smittium culicis</name>
    <dbReference type="NCBI Taxonomy" id="133412"/>
    <lineage>
        <taxon>Eukaryota</taxon>
        <taxon>Fungi</taxon>
        <taxon>Fungi incertae sedis</taxon>
        <taxon>Zoopagomycota</taxon>
        <taxon>Kickxellomycotina</taxon>
        <taxon>Harpellomycetes</taxon>
        <taxon>Harpellales</taxon>
        <taxon>Legeriomycetaceae</taxon>
        <taxon>Smittium</taxon>
    </lineage>
</organism>
<feature type="non-terminal residue" evidence="1">
    <location>
        <position position="16"/>
    </location>
</feature>
<keyword evidence="2" id="KW-1185">Reference proteome</keyword>
<sequence>MGGTPFKLGCKLNEFN</sequence>
<dbReference type="EMBL" id="LSSN01003270">
    <property type="protein sequence ID" value="OMJ13917.1"/>
    <property type="molecule type" value="Genomic_DNA"/>
</dbReference>
<accession>A0A1R1XH00</accession>
<comment type="caution">
    <text evidence="1">The sequence shown here is derived from an EMBL/GenBank/DDBJ whole genome shotgun (WGS) entry which is preliminary data.</text>
</comment>
<dbReference type="Proteomes" id="UP000187283">
    <property type="component" value="Unassembled WGS sequence"/>
</dbReference>
<dbReference type="AlphaFoldDB" id="A0A1R1XH00"/>